<keyword evidence="1" id="KW-0472">Membrane</keyword>
<dbReference type="AlphaFoldDB" id="A0AB32XC43"/>
<proteinExistence type="predicted"/>
<keyword evidence="1" id="KW-0812">Transmembrane</keyword>
<accession>A0AB32XC43</accession>
<dbReference type="EMBL" id="CP002458">
    <property type="protein sequence ID" value="ADV34551.1"/>
    <property type="molecule type" value="Genomic_DNA"/>
</dbReference>
<feature type="transmembrane region" description="Helical" evidence="1">
    <location>
        <begin position="32"/>
        <end position="53"/>
    </location>
</feature>
<dbReference type="RefSeq" id="WP_013526908.1">
    <property type="nucleotide sequence ID" value="NC_014921.1"/>
</dbReference>
<evidence type="ECO:0000256" key="1">
    <source>
        <dbReference type="SAM" id="Phobius"/>
    </source>
</evidence>
<gene>
    <name evidence="2" type="ordered locus">MfeM64YM_0553</name>
</gene>
<organism evidence="2 3">
    <name type="scientific">Mycoplasmopsis fermentans (strain M64)</name>
    <name type="common">Mycoplasma fermentans</name>
    <dbReference type="NCBI Taxonomy" id="943945"/>
    <lineage>
        <taxon>Bacteria</taxon>
        <taxon>Bacillati</taxon>
        <taxon>Mycoplasmatota</taxon>
        <taxon>Mycoplasmoidales</taxon>
        <taxon>Metamycoplasmataceae</taxon>
        <taxon>Mycoplasmopsis</taxon>
    </lineage>
</organism>
<dbReference type="Proteomes" id="UP000007473">
    <property type="component" value="Chromosome"/>
</dbReference>
<dbReference type="KEGG" id="mfm:MfeM64YM_0553"/>
<protein>
    <submittedName>
        <fullName evidence="2">Uncharacterized protein</fullName>
    </submittedName>
</protein>
<reference evidence="2 3" key="1">
    <citation type="journal article" date="2011" name="J. Bacteriol.">
        <title>Genome sequence of the repetitive-sequence-rich Mycoplasma fermentans strain M64.</title>
        <authorList>
            <person name="Shu H.W."/>
            <person name="Liu T.T."/>
            <person name="Chang H.Y."/>
            <person name="Liu Y.M."/>
            <person name="Wu K.M."/>
            <person name="Shu H.Y."/>
            <person name="Tsai S.F."/>
            <person name="Hsiao K.J."/>
            <person name="Hu W.S."/>
            <person name="Ng W.V."/>
        </authorList>
    </citation>
    <scope>NUCLEOTIDE SEQUENCE [LARGE SCALE GENOMIC DNA]</scope>
    <source>
        <strain evidence="2 3">M64</strain>
    </source>
</reference>
<keyword evidence="1" id="KW-1133">Transmembrane helix</keyword>
<sequence length="65" mass="7242">MIIHATNCQCPACMLKIASEQINNSDNTTKTWAIVLITLAVIILISITIYLAIKLKKDKLKKITN</sequence>
<evidence type="ECO:0000313" key="3">
    <source>
        <dbReference type="Proteomes" id="UP000007473"/>
    </source>
</evidence>
<evidence type="ECO:0000313" key="2">
    <source>
        <dbReference type="EMBL" id="ADV34551.1"/>
    </source>
</evidence>
<name>A0AB32XC43_MYCFM</name>